<keyword evidence="3" id="KW-0812">Transmembrane</keyword>
<dbReference type="EMBL" id="HBHY01018191">
    <property type="protein sequence ID" value="CAE0148214.1"/>
    <property type="molecule type" value="Transcribed_RNA"/>
</dbReference>
<dbReference type="InterPro" id="IPR013897">
    <property type="entry name" value="Duc1"/>
</dbReference>
<dbReference type="Gene3D" id="1.10.10.10">
    <property type="entry name" value="Winged helix-like DNA-binding domain superfamily/Winged helix DNA-binding domain"/>
    <property type="match status" value="1"/>
</dbReference>
<feature type="region of interest" description="Disordered" evidence="2">
    <location>
        <begin position="222"/>
        <end position="266"/>
    </location>
</feature>
<keyword evidence="3" id="KW-1133">Transmembrane helix</keyword>
<dbReference type="InterPro" id="IPR000591">
    <property type="entry name" value="DEP_dom"/>
</dbReference>
<dbReference type="InterPro" id="IPR036390">
    <property type="entry name" value="WH_DNA-bd_sf"/>
</dbReference>
<evidence type="ECO:0000256" key="1">
    <source>
        <dbReference type="SAM" id="Coils"/>
    </source>
</evidence>
<evidence type="ECO:0000256" key="3">
    <source>
        <dbReference type="SAM" id="Phobius"/>
    </source>
</evidence>
<dbReference type="InterPro" id="IPR036388">
    <property type="entry name" value="WH-like_DNA-bd_sf"/>
</dbReference>
<dbReference type="PANTHER" id="PTHR34826:SF2">
    <property type="entry name" value="UPF0590 PROTEIN C409.17C"/>
    <property type="match status" value="1"/>
</dbReference>
<evidence type="ECO:0000256" key="2">
    <source>
        <dbReference type="SAM" id="MobiDB-lite"/>
    </source>
</evidence>
<dbReference type="SMART" id="SM00049">
    <property type="entry name" value="DEP"/>
    <property type="match status" value="1"/>
</dbReference>
<dbReference type="SUPFAM" id="SSF46785">
    <property type="entry name" value="Winged helix' DNA-binding domain"/>
    <property type="match status" value="1"/>
</dbReference>
<accession>A0A7S3BXW1</accession>
<dbReference type="Pfam" id="PF08588">
    <property type="entry name" value="Duc1"/>
    <property type="match status" value="1"/>
</dbReference>
<organism evidence="5">
    <name type="scientific">Prasinoderma singulare</name>
    <dbReference type="NCBI Taxonomy" id="676789"/>
    <lineage>
        <taxon>Eukaryota</taxon>
        <taxon>Viridiplantae</taxon>
        <taxon>Prasinodermophyta</taxon>
        <taxon>Prasinodermophyceae</taxon>
        <taxon>Prasinodermales</taxon>
        <taxon>Prasinodermaceae</taxon>
        <taxon>Prasinoderma</taxon>
    </lineage>
</organism>
<feature type="transmembrane region" description="Helical" evidence="3">
    <location>
        <begin position="153"/>
        <end position="171"/>
    </location>
</feature>
<keyword evidence="3" id="KW-0472">Membrane</keyword>
<feature type="compositionally biased region" description="Low complexity" evidence="2">
    <location>
        <begin position="222"/>
        <end position="233"/>
    </location>
</feature>
<evidence type="ECO:0000313" key="6">
    <source>
        <dbReference type="EMBL" id="CAE0148214.1"/>
    </source>
</evidence>
<gene>
    <name evidence="5" type="ORF">PSIN1315_LOCUS11725</name>
    <name evidence="6" type="ORF">PSIN1315_LOCUS11726</name>
</gene>
<dbReference type="GO" id="GO:0035556">
    <property type="term" value="P:intracellular signal transduction"/>
    <property type="evidence" value="ECO:0007669"/>
    <property type="project" value="InterPro"/>
</dbReference>
<dbReference type="AlphaFoldDB" id="A0A7S3BXW1"/>
<dbReference type="EMBL" id="HBHY01018190">
    <property type="protein sequence ID" value="CAE0148212.1"/>
    <property type="molecule type" value="Transcribed_RNA"/>
</dbReference>
<sequence>MGLSASEADALALAHRMRAGLAHQTRDRWWRDLRFYRQCFLGADAVQWLRKECNCATEEEAVARGNVCVRYGFLAHVTGDHALETGERTLFFRFDDQRLHAAEERAKMSKEEVARKEHEAIRVMLERLANGAEEARADLAEVMTRIVVLEQEVRALAMAMALCLLALALAVLLGSRFAAAMLAVAAGAWLVNVARAAGFCSEDNPLEAFVELQTGLLSRVGSPPSMSMQMSVPSPAPTTLAEERAGKAPPPTLPAATADTQSDARGAPSEVLPRVYSLSARWGARTAVPPPAEWPSRPVLLCVNSVIPGMVTTEHGSGPLPIGVPIPFESELFVGTLLVRLKGVPSDDPSGDAAYFMGRKRLFQAIVQGRFKEDIAVSDVVTGHEFTKPLRRLPPSWVVSAGSAFIRRLAPGARIELAGKSARVLALLGATSQTLSVEAPGMEPDIRSDVREESTLLGGAFRGGSVSARKRKRLLSDPRWASTVAYTTEPIYTFDFYQHLLDAKEYRLDLGFTTISLAPSLNGQPIQIMAKALDGRYLWSFQLWHEKLL</sequence>
<keyword evidence="1" id="KW-0175">Coiled coil</keyword>
<evidence type="ECO:0000313" key="5">
    <source>
        <dbReference type="EMBL" id="CAE0148212.1"/>
    </source>
</evidence>
<dbReference type="PROSITE" id="PS50186">
    <property type="entry name" value="DEP"/>
    <property type="match status" value="1"/>
</dbReference>
<dbReference type="Pfam" id="PF00610">
    <property type="entry name" value="DEP"/>
    <property type="match status" value="1"/>
</dbReference>
<protein>
    <recommendedName>
        <fullName evidence="4">DEP domain-containing protein</fullName>
    </recommendedName>
</protein>
<feature type="coiled-coil region" evidence="1">
    <location>
        <begin position="99"/>
        <end position="152"/>
    </location>
</feature>
<name>A0A7S3BXW1_9VIRI</name>
<dbReference type="CDD" id="cd04371">
    <property type="entry name" value="DEP"/>
    <property type="match status" value="1"/>
</dbReference>
<dbReference type="PANTHER" id="PTHR34826">
    <property type="entry name" value="UPF0590 PROTEIN C409.17C"/>
    <property type="match status" value="1"/>
</dbReference>
<evidence type="ECO:0000259" key="4">
    <source>
        <dbReference type="PROSITE" id="PS50186"/>
    </source>
</evidence>
<proteinExistence type="predicted"/>
<reference evidence="5" key="1">
    <citation type="submission" date="2021-01" db="EMBL/GenBank/DDBJ databases">
        <authorList>
            <person name="Corre E."/>
            <person name="Pelletier E."/>
            <person name="Niang G."/>
            <person name="Scheremetjew M."/>
            <person name="Finn R."/>
            <person name="Kale V."/>
            <person name="Holt S."/>
            <person name="Cochrane G."/>
            <person name="Meng A."/>
            <person name="Brown T."/>
            <person name="Cohen L."/>
        </authorList>
    </citation>
    <scope>NUCLEOTIDE SEQUENCE</scope>
    <source>
        <strain evidence="5">RCC927</strain>
    </source>
</reference>
<feature type="domain" description="DEP" evidence="4">
    <location>
        <begin position="36"/>
        <end position="96"/>
    </location>
</feature>